<dbReference type="InterPro" id="IPR002058">
    <property type="entry name" value="PAP_assoc"/>
</dbReference>
<feature type="domain" description="Poly(A) RNA polymerase mitochondrial-like central palm" evidence="10">
    <location>
        <begin position="143"/>
        <end position="276"/>
    </location>
</feature>
<dbReference type="GO" id="GO:0005730">
    <property type="term" value="C:nucleolus"/>
    <property type="evidence" value="ECO:0007669"/>
    <property type="project" value="TreeGrafter"/>
</dbReference>
<feature type="compositionally biased region" description="Polar residues" evidence="8">
    <location>
        <begin position="88"/>
        <end position="100"/>
    </location>
</feature>
<dbReference type="FunFam" id="1.10.1410.10:FF:000003">
    <property type="entry name" value="non-canonical poly(A) RNA polymerase PAPD7"/>
    <property type="match status" value="1"/>
</dbReference>
<dbReference type="GO" id="GO:0071035">
    <property type="term" value="P:nuclear polyadenylation-dependent rRNA catabolic process"/>
    <property type="evidence" value="ECO:0007669"/>
    <property type="project" value="UniProtKB-ARBA"/>
</dbReference>
<evidence type="ECO:0000256" key="7">
    <source>
        <dbReference type="ARBA" id="ARBA00048830"/>
    </source>
</evidence>
<evidence type="ECO:0000256" key="2">
    <source>
        <dbReference type="ARBA" id="ARBA00008593"/>
    </source>
</evidence>
<dbReference type="Proteomes" id="UP000738402">
    <property type="component" value="Unassembled WGS sequence"/>
</dbReference>
<accession>A0AAN6D2G3</accession>
<organism evidence="11 12">
    <name type="scientific">Ogataea haglerorum</name>
    <dbReference type="NCBI Taxonomy" id="1937702"/>
    <lineage>
        <taxon>Eukaryota</taxon>
        <taxon>Fungi</taxon>
        <taxon>Dikarya</taxon>
        <taxon>Ascomycota</taxon>
        <taxon>Saccharomycotina</taxon>
        <taxon>Pichiomycetes</taxon>
        <taxon>Pichiales</taxon>
        <taxon>Pichiaceae</taxon>
        <taxon>Ogataea</taxon>
    </lineage>
</organism>
<dbReference type="Gene3D" id="1.10.1410.10">
    <property type="match status" value="1"/>
</dbReference>
<feature type="domain" description="PAP-associated" evidence="9">
    <location>
        <begin position="337"/>
        <end position="397"/>
    </location>
</feature>
<feature type="region of interest" description="Disordered" evidence="8">
    <location>
        <begin position="24"/>
        <end position="100"/>
    </location>
</feature>
<comment type="similarity">
    <text evidence="2">Belongs to the DNA polymerase type-B-like family.</text>
</comment>
<dbReference type="GO" id="GO:0046872">
    <property type="term" value="F:metal ion binding"/>
    <property type="evidence" value="ECO:0007669"/>
    <property type="project" value="UniProtKB-KW"/>
</dbReference>
<dbReference type="GO" id="GO:0034475">
    <property type="term" value="P:U4 snRNA 3'-end processing"/>
    <property type="evidence" value="ECO:0007669"/>
    <property type="project" value="UniProtKB-ARBA"/>
</dbReference>
<keyword evidence="4" id="KW-0808">Transferase</keyword>
<comment type="cofactor">
    <cofactor evidence="1">
        <name>Mn(2+)</name>
        <dbReference type="ChEBI" id="CHEBI:29035"/>
    </cofactor>
</comment>
<comment type="catalytic activity">
    <reaction evidence="7">
        <text>RNA(n) + ATP = RNA(n)-3'-adenine ribonucleotide + diphosphate</text>
        <dbReference type="Rhea" id="RHEA:11332"/>
        <dbReference type="Rhea" id="RHEA-COMP:14527"/>
        <dbReference type="Rhea" id="RHEA-COMP:17347"/>
        <dbReference type="ChEBI" id="CHEBI:30616"/>
        <dbReference type="ChEBI" id="CHEBI:33019"/>
        <dbReference type="ChEBI" id="CHEBI:140395"/>
        <dbReference type="ChEBI" id="CHEBI:173115"/>
        <dbReference type="EC" id="2.7.7.19"/>
    </reaction>
</comment>
<dbReference type="GO" id="GO:0071038">
    <property type="term" value="P:TRAMP-dependent tRNA surveillance pathway"/>
    <property type="evidence" value="ECO:0007669"/>
    <property type="project" value="UniProtKB-ARBA"/>
</dbReference>
<feature type="compositionally biased region" description="Basic and acidic residues" evidence="8">
    <location>
        <begin position="544"/>
        <end position="557"/>
    </location>
</feature>
<evidence type="ECO:0000256" key="1">
    <source>
        <dbReference type="ARBA" id="ARBA00001936"/>
    </source>
</evidence>
<dbReference type="AlphaFoldDB" id="A0AAN6D2G3"/>
<dbReference type="Gene3D" id="3.30.460.10">
    <property type="entry name" value="Beta Polymerase, domain 2"/>
    <property type="match status" value="1"/>
</dbReference>
<feature type="compositionally biased region" description="Basic and acidic residues" evidence="8">
    <location>
        <begin position="498"/>
        <end position="523"/>
    </location>
</feature>
<dbReference type="Pfam" id="PF03828">
    <property type="entry name" value="PAP_assoc"/>
    <property type="match status" value="1"/>
</dbReference>
<evidence type="ECO:0000256" key="5">
    <source>
        <dbReference type="ARBA" id="ARBA00022723"/>
    </source>
</evidence>
<dbReference type="InterPro" id="IPR054708">
    <property type="entry name" value="MTPAP-like_central"/>
</dbReference>
<dbReference type="FunFam" id="3.30.460.10:FF:000006">
    <property type="entry name" value="non-canonical poly(A) RNA polymerase PAPD5"/>
    <property type="match status" value="1"/>
</dbReference>
<evidence type="ECO:0000256" key="3">
    <source>
        <dbReference type="ARBA" id="ARBA00012388"/>
    </source>
</evidence>
<dbReference type="PANTHER" id="PTHR23092:SF15">
    <property type="entry name" value="INACTIVE NON-CANONICAL POLY(A) RNA POLYMERASE PROTEIN TRF4-2-RELATED"/>
    <property type="match status" value="1"/>
</dbReference>
<evidence type="ECO:0000313" key="12">
    <source>
        <dbReference type="Proteomes" id="UP000738402"/>
    </source>
</evidence>
<feature type="region of interest" description="Disordered" evidence="8">
    <location>
        <begin position="472"/>
        <end position="557"/>
    </location>
</feature>
<dbReference type="Pfam" id="PF22600">
    <property type="entry name" value="MTPAP-like_central"/>
    <property type="match status" value="1"/>
</dbReference>
<dbReference type="SUPFAM" id="SSF81301">
    <property type="entry name" value="Nucleotidyltransferase"/>
    <property type="match status" value="1"/>
</dbReference>
<comment type="caution">
    <text evidence="11">The sequence shown here is derived from an EMBL/GenBank/DDBJ whole genome shotgun (WGS) entry which is preliminary data.</text>
</comment>
<sequence length="569" mass="64003">MSKRKLGPSKALFVRAENSYEKLDDAGDDLVMVSSPSDSENEEPPAKKQKPLKQENSADSAPGDAVLENQDFIGFETSSGDENEEFDQQGSPKISDSENEYLSNDETVYHTKSAEYKAGNFNPKYPWIRNNDHSRQIEISDWLTMEIKDFIKYISPSAEEIKARNNTVGKLRDCITGMWPDAEVHCFGSFATDLYLPGSDIDMVVVSKARNNKYDNRSSLYQLSSYIRNHKLGVNVEAIAKAKVPIIKFVDPATKIHIDISFERTNGIRAAELIISWLKDTPGLRELVLIVKQFLSVRKLNVVHTGGLGGFATICLVRSFLKLHPRVATKSIDPLENLGVLLIEFFELYGYNFGYDNTAIAFDEDGDPYYVPKDSNPAFQNRNPFTLAIQDPHDPGNNISRGTFNLRDIKRAFGGAFELLVNKCYEMNQATYKERLGQSVLGDIIKYKGKQRDFEDARELVQNEALAFVSGESSRAASLPPLPSEQYTMISDSDSESEYEKHLEQLYEKSQSKQPEEKKDVDKLMGLNDGESEVSSNSAASDSEQEKHSTSKLDKAARREYWLNKSGSF</sequence>
<dbReference type="PANTHER" id="PTHR23092">
    <property type="entry name" value="POLY(A) RNA POLYMERASE"/>
    <property type="match status" value="1"/>
</dbReference>
<keyword evidence="5" id="KW-0479">Metal-binding</keyword>
<dbReference type="GO" id="GO:0071042">
    <property type="term" value="P:nuclear polyadenylation-dependent mRNA catabolic process"/>
    <property type="evidence" value="ECO:0007669"/>
    <property type="project" value="UniProtKB-ARBA"/>
</dbReference>
<dbReference type="GO" id="GO:0043634">
    <property type="term" value="P:polyadenylation-dependent ncRNA catabolic process"/>
    <property type="evidence" value="ECO:0007669"/>
    <property type="project" value="TreeGrafter"/>
</dbReference>
<gene>
    <name evidence="11" type="ORF">KL933_004323</name>
</gene>
<dbReference type="GO" id="GO:0071037">
    <property type="term" value="P:nuclear polyadenylation-dependent snRNA catabolic process"/>
    <property type="evidence" value="ECO:0007669"/>
    <property type="project" value="UniProtKB-ARBA"/>
</dbReference>
<dbReference type="InterPro" id="IPR043519">
    <property type="entry name" value="NT_sf"/>
</dbReference>
<protein>
    <recommendedName>
        <fullName evidence="3">polynucleotide adenylyltransferase</fullName>
        <ecNumber evidence="3">2.7.7.19</ecNumber>
    </recommendedName>
</protein>
<name>A0AAN6D2G3_9ASCO</name>
<dbReference type="CDD" id="cd05402">
    <property type="entry name" value="NT_PAP_TUTase"/>
    <property type="match status" value="1"/>
</dbReference>
<evidence type="ECO:0000256" key="4">
    <source>
        <dbReference type="ARBA" id="ARBA00022679"/>
    </source>
</evidence>
<evidence type="ECO:0000313" key="11">
    <source>
        <dbReference type="EMBL" id="KAG7725309.1"/>
    </source>
</evidence>
<feature type="compositionally biased region" description="Low complexity" evidence="8">
    <location>
        <begin position="533"/>
        <end position="542"/>
    </location>
</feature>
<dbReference type="EC" id="2.7.7.19" evidence="3"/>
<evidence type="ECO:0000259" key="10">
    <source>
        <dbReference type="Pfam" id="PF22600"/>
    </source>
</evidence>
<dbReference type="GO" id="GO:0071039">
    <property type="term" value="P:nuclear polyadenylation-dependent CUT catabolic process"/>
    <property type="evidence" value="ECO:0007669"/>
    <property type="project" value="UniProtKB-ARBA"/>
</dbReference>
<dbReference type="GO" id="GO:0031499">
    <property type="term" value="C:TRAMP complex"/>
    <property type="evidence" value="ECO:0007669"/>
    <property type="project" value="TreeGrafter"/>
</dbReference>
<reference evidence="11" key="1">
    <citation type="journal article" date="2021" name="G3 (Bethesda)">
        <title>Genomic diversity, chromosomal rearrangements, and interspecies hybridization in the ogataea polymorpha species complex.</title>
        <authorList>
            <person name="Hanson S.J."/>
            <person name="Cinneide E.O."/>
            <person name="Salzberg L.I."/>
            <person name="Wolfe K.H."/>
            <person name="McGowan J."/>
            <person name="Fitzpatrick D.A."/>
            <person name="Matlin K."/>
        </authorList>
    </citation>
    <scope>NUCLEOTIDE SEQUENCE</scope>
    <source>
        <strain evidence="11">83-405-1</strain>
    </source>
</reference>
<dbReference type="InterPro" id="IPR045862">
    <property type="entry name" value="Trf4-like"/>
</dbReference>
<evidence type="ECO:0000259" key="9">
    <source>
        <dbReference type="Pfam" id="PF03828"/>
    </source>
</evidence>
<dbReference type="GO" id="GO:0071051">
    <property type="term" value="P:poly(A)-dependent snoRNA 3'-end processing"/>
    <property type="evidence" value="ECO:0007669"/>
    <property type="project" value="UniProtKB-ARBA"/>
</dbReference>
<dbReference type="EMBL" id="JAHLUH010000013">
    <property type="protein sequence ID" value="KAG7725309.1"/>
    <property type="molecule type" value="Genomic_DNA"/>
</dbReference>
<evidence type="ECO:0000256" key="8">
    <source>
        <dbReference type="SAM" id="MobiDB-lite"/>
    </source>
</evidence>
<dbReference type="GO" id="GO:0071036">
    <property type="term" value="P:nuclear polyadenylation-dependent snoRNA catabolic process"/>
    <property type="evidence" value="ECO:0007669"/>
    <property type="project" value="UniProtKB-ARBA"/>
</dbReference>
<proteinExistence type="inferred from homology"/>
<dbReference type="SUPFAM" id="SSF81631">
    <property type="entry name" value="PAP/OAS1 substrate-binding domain"/>
    <property type="match status" value="1"/>
</dbReference>
<keyword evidence="6" id="KW-0460">Magnesium</keyword>
<dbReference type="GO" id="GO:0003729">
    <property type="term" value="F:mRNA binding"/>
    <property type="evidence" value="ECO:0007669"/>
    <property type="project" value="TreeGrafter"/>
</dbReference>
<dbReference type="GO" id="GO:0071044">
    <property type="term" value="P:histone mRNA catabolic process"/>
    <property type="evidence" value="ECO:0007669"/>
    <property type="project" value="UniProtKB-ARBA"/>
</dbReference>
<evidence type="ECO:0000256" key="6">
    <source>
        <dbReference type="ARBA" id="ARBA00022842"/>
    </source>
</evidence>
<dbReference type="GO" id="GO:1990817">
    <property type="term" value="F:poly(A) RNA polymerase activity"/>
    <property type="evidence" value="ECO:0007669"/>
    <property type="project" value="UniProtKB-EC"/>
</dbReference>